<reference evidence="3" key="1">
    <citation type="submission" date="2019-04" db="EMBL/GenBank/DDBJ databases">
        <authorList>
            <person name="Alioto T."/>
            <person name="Alioto T."/>
        </authorList>
    </citation>
    <scope>NUCLEOTIDE SEQUENCE [LARGE SCALE GENOMIC DNA]</scope>
</reference>
<dbReference type="EMBL" id="CABDUW010000704">
    <property type="protein sequence ID" value="VTJ73911.1"/>
    <property type="molecule type" value="Genomic_DNA"/>
</dbReference>
<gene>
    <name evidence="3" type="ORF">MONAX_5E018032</name>
</gene>
<dbReference type="Proteomes" id="UP000335636">
    <property type="component" value="Unassembled WGS sequence"/>
</dbReference>
<evidence type="ECO:0000256" key="2">
    <source>
        <dbReference type="SAM" id="Phobius"/>
    </source>
</evidence>
<sequence>MSMASGVRRDSGCGLAGDSGLVHFSAGRSGPMAQVVLVAIGEVAVKILLLGLCLILLRSALPRGGEEVWAGQASGTESQSPSAGDPRGQERVLGTWTIAVCPQFWPNVGEVGLIKEGFRPGLLGFPQSPPAPDSDRAGTTAHCTQAAP</sequence>
<proteinExistence type="predicted"/>
<protein>
    <submittedName>
        <fullName evidence="3">Uncharacterized protein</fullName>
    </submittedName>
</protein>
<comment type="caution">
    <text evidence="3">The sequence shown here is derived from an EMBL/GenBank/DDBJ whole genome shotgun (WGS) entry which is preliminary data.</text>
</comment>
<name>A0A5E4BY43_MARMO</name>
<feature type="transmembrane region" description="Helical" evidence="2">
    <location>
        <begin position="35"/>
        <end position="57"/>
    </location>
</feature>
<keyword evidence="2" id="KW-0472">Membrane</keyword>
<evidence type="ECO:0000313" key="4">
    <source>
        <dbReference type="Proteomes" id="UP000335636"/>
    </source>
</evidence>
<accession>A0A5E4BY43</accession>
<evidence type="ECO:0000256" key="1">
    <source>
        <dbReference type="SAM" id="MobiDB-lite"/>
    </source>
</evidence>
<keyword evidence="4" id="KW-1185">Reference proteome</keyword>
<feature type="region of interest" description="Disordered" evidence="1">
    <location>
        <begin position="124"/>
        <end position="148"/>
    </location>
</feature>
<feature type="compositionally biased region" description="Polar residues" evidence="1">
    <location>
        <begin position="73"/>
        <end position="82"/>
    </location>
</feature>
<organism evidence="3 4">
    <name type="scientific">Marmota monax</name>
    <name type="common">Woodchuck</name>
    <dbReference type="NCBI Taxonomy" id="9995"/>
    <lineage>
        <taxon>Eukaryota</taxon>
        <taxon>Metazoa</taxon>
        <taxon>Chordata</taxon>
        <taxon>Craniata</taxon>
        <taxon>Vertebrata</taxon>
        <taxon>Euteleostomi</taxon>
        <taxon>Mammalia</taxon>
        <taxon>Eutheria</taxon>
        <taxon>Euarchontoglires</taxon>
        <taxon>Glires</taxon>
        <taxon>Rodentia</taxon>
        <taxon>Sciuromorpha</taxon>
        <taxon>Sciuridae</taxon>
        <taxon>Xerinae</taxon>
        <taxon>Marmotini</taxon>
        <taxon>Marmota</taxon>
    </lineage>
</organism>
<keyword evidence="2" id="KW-1133">Transmembrane helix</keyword>
<keyword evidence="2" id="KW-0812">Transmembrane</keyword>
<dbReference type="AlphaFoldDB" id="A0A5E4BY43"/>
<feature type="region of interest" description="Disordered" evidence="1">
    <location>
        <begin position="68"/>
        <end position="89"/>
    </location>
</feature>
<evidence type="ECO:0000313" key="3">
    <source>
        <dbReference type="EMBL" id="VTJ73911.1"/>
    </source>
</evidence>